<evidence type="ECO:0008006" key="4">
    <source>
        <dbReference type="Google" id="ProtNLM"/>
    </source>
</evidence>
<dbReference type="EMBL" id="BAABGX010000001">
    <property type="protein sequence ID" value="GAA4296451.1"/>
    <property type="molecule type" value="Genomic_DNA"/>
</dbReference>
<evidence type="ECO:0000256" key="1">
    <source>
        <dbReference type="SAM" id="Phobius"/>
    </source>
</evidence>
<name>A0ABP8F6T9_9BACT</name>
<dbReference type="SUPFAM" id="SSF48371">
    <property type="entry name" value="ARM repeat"/>
    <property type="match status" value="1"/>
</dbReference>
<keyword evidence="1" id="KW-0472">Membrane</keyword>
<keyword evidence="1" id="KW-1133">Transmembrane helix</keyword>
<dbReference type="Proteomes" id="UP001501844">
    <property type="component" value="Unassembled WGS sequence"/>
</dbReference>
<evidence type="ECO:0000313" key="2">
    <source>
        <dbReference type="EMBL" id="GAA4296451.1"/>
    </source>
</evidence>
<reference evidence="3" key="1">
    <citation type="journal article" date="2019" name="Int. J. Syst. Evol. Microbiol.">
        <title>The Global Catalogue of Microorganisms (GCM) 10K type strain sequencing project: providing services to taxonomists for standard genome sequencing and annotation.</title>
        <authorList>
            <consortium name="The Broad Institute Genomics Platform"/>
            <consortium name="The Broad Institute Genome Sequencing Center for Infectious Disease"/>
            <person name="Wu L."/>
            <person name="Ma J."/>
        </authorList>
    </citation>
    <scope>NUCLEOTIDE SEQUENCE [LARGE SCALE GENOMIC DNA]</scope>
    <source>
        <strain evidence="3">JCM 17917</strain>
    </source>
</reference>
<dbReference type="InterPro" id="IPR011989">
    <property type="entry name" value="ARM-like"/>
</dbReference>
<proteinExistence type="predicted"/>
<sequence>MTPAVISPVPGVVFPQPTPQIIELSTTSLESGLNGATEAKALEKPRFQYPTLAERKHKITEGLNRLNPLTPYQEWEEVQVRHKILLLFIAVFSALTVAMLVAVLSSRFYKLGVQARTEKLKKRFELLLMHVLFFEDAKPTVDWDQDKIVQHFKKNYLKSTFKRKILIAEILDLNKNFTGQFAENLRLLFLYLNLEKDSFALLKSSQWNLKAQGICELAQMLVYEAAPYIKKLINHPNDLVRMESHIALVKLDKRRGMAFLPHLHRSFTQWQQLNLQHALSKLDREDIPDFSEYLGSSNVQVVEFSLKMIGIYNQVDALPAVEQLLKHPEERVRLTTIETIQQLDAAHAVPALMAYFPAANKVNQVAILRAIASLGGAPVEFFTEQLLSGDHALRVVAAKALHDAQQLEAFQMMQAKVMDAQLQQIIRHALDHRN</sequence>
<evidence type="ECO:0000313" key="3">
    <source>
        <dbReference type="Proteomes" id="UP001501844"/>
    </source>
</evidence>
<dbReference type="InterPro" id="IPR016024">
    <property type="entry name" value="ARM-type_fold"/>
</dbReference>
<keyword evidence="3" id="KW-1185">Reference proteome</keyword>
<keyword evidence="1" id="KW-0812">Transmembrane</keyword>
<protein>
    <recommendedName>
        <fullName evidence="4">HEAT repeat domain-containing protein</fullName>
    </recommendedName>
</protein>
<dbReference type="Gene3D" id="1.25.10.10">
    <property type="entry name" value="Leucine-rich Repeat Variant"/>
    <property type="match status" value="1"/>
</dbReference>
<organism evidence="2 3">
    <name type="scientific">Nibribacter koreensis</name>
    <dbReference type="NCBI Taxonomy" id="1084519"/>
    <lineage>
        <taxon>Bacteria</taxon>
        <taxon>Pseudomonadati</taxon>
        <taxon>Bacteroidota</taxon>
        <taxon>Cytophagia</taxon>
        <taxon>Cytophagales</taxon>
        <taxon>Hymenobacteraceae</taxon>
        <taxon>Nibribacter</taxon>
    </lineage>
</organism>
<comment type="caution">
    <text evidence="2">The sequence shown here is derived from an EMBL/GenBank/DDBJ whole genome shotgun (WGS) entry which is preliminary data.</text>
</comment>
<accession>A0ABP8F6T9</accession>
<gene>
    <name evidence="2" type="ORF">GCM10023183_03330</name>
</gene>
<feature type="transmembrane region" description="Helical" evidence="1">
    <location>
        <begin position="84"/>
        <end position="104"/>
    </location>
</feature>